<dbReference type="Proteomes" id="UP001140076">
    <property type="component" value="Unassembled WGS sequence"/>
</dbReference>
<feature type="compositionally biased region" description="Gly residues" evidence="1">
    <location>
        <begin position="323"/>
        <end position="339"/>
    </location>
</feature>
<protein>
    <submittedName>
        <fullName evidence="2">Uncharacterized protein</fullName>
    </submittedName>
</protein>
<organism evidence="2 3">
    <name type="scientific">Streptomonospora mangrovi</name>
    <dbReference type="NCBI Taxonomy" id="2883123"/>
    <lineage>
        <taxon>Bacteria</taxon>
        <taxon>Bacillati</taxon>
        <taxon>Actinomycetota</taxon>
        <taxon>Actinomycetes</taxon>
        <taxon>Streptosporangiales</taxon>
        <taxon>Nocardiopsidaceae</taxon>
        <taxon>Streptomonospora</taxon>
    </lineage>
</organism>
<feature type="region of interest" description="Disordered" evidence="1">
    <location>
        <begin position="58"/>
        <end position="97"/>
    </location>
</feature>
<feature type="region of interest" description="Disordered" evidence="1">
    <location>
        <begin position="394"/>
        <end position="585"/>
    </location>
</feature>
<feature type="compositionally biased region" description="Basic and acidic residues" evidence="1">
    <location>
        <begin position="78"/>
        <end position="87"/>
    </location>
</feature>
<dbReference type="EMBL" id="JAJAQC010000007">
    <property type="protein sequence ID" value="MDA0563853.1"/>
    <property type="molecule type" value="Genomic_DNA"/>
</dbReference>
<name>A0A9X3NKM9_9ACTN</name>
<feature type="compositionally biased region" description="Basic and acidic residues" evidence="1">
    <location>
        <begin position="406"/>
        <end position="419"/>
    </location>
</feature>
<accession>A0A9X3NKM9</accession>
<sequence>MTIPDTRIPAVVALAGAGASAVVAVAAAWWGLLWLTLLLALAGGALLLWRREEPAFGGGPLSGTTWTTDDPPPPMPAAHEEPEEPRTPRRTHLTKVPLPSAHPEYDVLLSAVVNWYPDRDTRPGADGRAKTLVVERAAGLTRREPPEEFAVTGHRLAAELGEPARSGADGSEVWAEEVRLELREEDAARLKRIRDFRKDEEIRKLERAAERSLRDYLRSDMLSDPGQAVLWWLSRDPDRIHETANEIGTLSLLSAAASGTEIPRLYRDLAGEGGGAEAPGTGWPGAWQAGAHTGGGNGQATLFGDDRLGGAAAGACAEAAPEPGGGGGGGGGAGGGGGEADAADDVPERAAEAFIYLLSGPGGRMDRPVAVHVAAEMLKEAGRVDLAERLKPVPGAADTGAAAMPEEDRTPSDEDRAAPGEETTGPPPPDRRTGAGPDRPWPDFPADDGPSPNGSPNGRPAPQAEPGGTVAQYPADGGAGAGRPAPPERGWTTGPEGWFGPMAPGSTPAQDGPGAGSAPTAPEAQPPQGRDGSQDREDRQGGDRGAAPEGYGPAEYGRADAPGERPERPRQPGVPEPPDEEPGRG</sequence>
<gene>
    <name evidence="2" type="ORF">LG943_05855</name>
</gene>
<feature type="compositionally biased region" description="Low complexity" evidence="1">
    <location>
        <begin position="278"/>
        <end position="287"/>
    </location>
</feature>
<feature type="compositionally biased region" description="Low complexity" evidence="1">
    <location>
        <begin position="447"/>
        <end position="458"/>
    </location>
</feature>
<evidence type="ECO:0000313" key="2">
    <source>
        <dbReference type="EMBL" id="MDA0563853.1"/>
    </source>
</evidence>
<reference evidence="2" key="1">
    <citation type="submission" date="2021-10" db="EMBL/GenBank/DDBJ databases">
        <title>Streptomonospora sp. nov., isolated from mangrove soil.</title>
        <authorList>
            <person name="Chen X."/>
            <person name="Ge X."/>
            <person name="Liu W."/>
        </authorList>
    </citation>
    <scope>NUCLEOTIDE SEQUENCE</scope>
    <source>
        <strain evidence="2">S1-112</strain>
    </source>
</reference>
<feature type="region of interest" description="Disordered" evidence="1">
    <location>
        <begin position="273"/>
        <end position="293"/>
    </location>
</feature>
<proteinExistence type="predicted"/>
<dbReference type="RefSeq" id="WP_270071138.1">
    <property type="nucleotide sequence ID" value="NZ_JAJAQC010000007.1"/>
</dbReference>
<keyword evidence="3" id="KW-1185">Reference proteome</keyword>
<evidence type="ECO:0000256" key="1">
    <source>
        <dbReference type="SAM" id="MobiDB-lite"/>
    </source>
</evidence>
<feature type="compositionally biased region" description="Basic and acidic residues" evidence="1">
    <location>
        <begin position="532"/>
        <end position="542"/>
    </location>
</feature>
<evidence type="ECO:0000313" key="3">
    <source>
        <dbReference type="Proteomes" id="UP001140076"/>
    </source>
</evidence>
<comment type="caution">
    <text evidence="2">The sequence shown here is derived from an EMBL/GenBank/DDBJ whole genome shotgun (WGS) entry which is preliminary data.</text>
</comment>
<dbReference type="AlphaFoldDB" id="A0A9X3NKM9"/>
<feature type="compositionally biased region" description="Basic and acidic residues" evidence="1">
    <location>
        <begin position="557"/>
        <end position="570"/>
    </location>
</feature>
<feature type="region of interest" description="Disordered" evidence="1">
    <location>
        <begin position="322"/>
        <end position="344"/>
    </location>
</feature>